<dbReference type="PROSITE" id="PS00217">
    <property type="entry name" value="SUGAR_TRANSPORT_2"/>
    <property type="match status" value="1"/>
</dbReference>
<keyword evidence="3 5" id="KW-1133">Transmembrane helix</keyword>
<proteinExistence type="predicted"/>
<accession>A0A8E1QW76</accession>
<comment type="subcellular location">
    <subcellularLocation>
        <location evidence="1">Membrane</location>
        <topology evidence="1">Multi-pass membrane protein</topology>
    </subcellularLocation>
</comment>
<feature type="transmembrane region" description="Helical" evidence="5">
    <location>
        <begin position="351"/>
        <end position="373"/>
    </location>
</feature>
<evidence type="ECO:0000259" key="6">
    <source>
        <dbReference type="PROSITE" id="PS50850"/>
    </source>
</evidence>
<dbReference type="RefSeq" id="WP_053398860.1">
    <property type="nucleotide sequence ID" value="NZ_LFQU01000024.1"/>
</dbReference>
<evidence type="ECO:0000256" key="4">
    <source>
        <dbReference type="ARBA" id="ARBA00023136"/>
    </source>
</evidence>
<evidence type="ECO:0000256" key="1">
    <source>
        <dbReference type="ARBA" id="ARBA00004141"/>
    </source>
</evidence>
<dbReference type="Pfam" id="PF07690">
    <property type="entry name" value="MFS_1"/>
    <property type="match status" value="1"/>
</dbReference>
<keyword evidence="8" id="KW-1185">Reference proteome</keyword>
<dbReference type="InterPro" id="IPR011701">
    <property type="entry name" value="MFS"/>
</dbReference>
<dbReference type="Proteomes" id="UP000036951">
    <property type="component" value="Unassembled WGS sequence"/>
</dbReference>
<feature type="transmembrane region" description="Helical" evidence="5">
    <location>
        <begin position="259"/>
        <end position="279"/>
    </location>
</feature>
<evidence type="ECO:0000256" key="3">
    <source>
        <dbReference type="ARBA" id="ARBA00022989"/>
    </source>
</evidence>
<dbReference type="GO" id="GO:0046943">
    <property type="term" value="F:carboxylic acid transmembrane transporter activity"/>
    <property type="evidence" value="ECO:0007669"/>
    <property type="project" value="TreeGrafter"/>
</dbReference>
<keyword evidence="4 5" id="KW-0472">Membrane</keyword>
<feature type="transmembrane region" description="Helical" evidence="5">
    <location>
        <begin position="103"/>
        <end position="124"/>
    </location>
</feature>
<comment type="caution">
    <text evidence="7">The sequence shown here is derived from an EMBL/GenBank/DDBJ whole genome shotgun (WGS) entry which is preliminary data.</text>
</comment>
<name>A0A8E1QW76_9BACT</name>
<feature type="transmembrane region" description="Helical" evidence="5">
    <location>
        <begin position="136"/>
        <end position="159"/>
    </location>
</feature>
<dbReference type="OrthoDB" id="3252866at2"/>
<feature type="transmembrane region" description="Helical" evidence="5">
    <location>
        <begin position="12"/>
        <end position="35"/>
    </location>
</feature>
<dbReference type="Gene3D" id="1.20.1250.20">
    <property type="entry name" value="MFS general substrate transporter like domains"/>
    <property type="match status" value="1"/>
</dbReference>
<dbReference type="InterPro" id="IPR036259">
    <property type="entry name" value="MFS_trans_sf"/>
</dbReference>
<feature type="transmembrane region" description="Helical" evidence="5">
    <location>
        <begin position="47"/>
        <end position="70"/>
    </location>
</feature>
<evidence type="ECO:0000313" key="7">
    <source>
        <dbReference type="EMBL" id="KOO67815.1"/>
    </source>
</evidence>
<dbReference type="GO" id="GO:0005886">
    <property type="term" value="C:plasma membrane"/>
    <property type="evidence" value="ECO:0007669"/>
    <property type="project" value="TreeGrafter"/>
</dbReference>
<evidence type="ECO:0000256" key="2">
    <source>
        <dbReference type="ARBA" id="ARBA00022692"/>
    </source>
</evidence>
<protein>
    <submittedName>
        <fullName evidence="7">Major facilitator transporter</fullName>
    </submittedName>
</protein>
<evidence type="ECO:0000313" key="8">
    <source>
        <dbReference type="Proteomes" id="UP000036951"/>
    </source>
</evidence>
<evidence type="ECO:0000256" key="5">
    <source>
        <dbReference type="SAM" id="Phobius"/>
    </source>
</evidence>
<feature type="transmembrane region" description="Helical" evidence="5">
    <location>
        <begin position="324"/>
        <end position="345"/>
    </location>
</feature>
<feature type="transmembrane region" description="Helical" evidence="5">
    <location>
        <begin position="191"/>
        <end position="213"/>
    </location>
</feature>
<sequence>MGKSKGSLKSTIAVSLTNYLDAGAIVAGASGLTLWQNYLDLSESHLGWLNAISANCLGAAIGAIIGGFLADKYGRKAIYTYNMLVYMLGVAIIMLAVNFPILLLGFLVTGISVGVGVPASWTYISESSETANRGRNICISQMAWGIGPLIILIIGTLLAPATGGAGDTGGMLFPFVEYVANLITGGEAQGAALNVFSSRIVFASLFIVAFIAWQLQRRLDESAEWKAAKAAEAKDDTKKHGVFSSFGELFSNKVCVRSMLFLAGMYLTWNLVCSVMGFFQPHIYETAGGLSNEMANMFAAGQWVVIIIMTFVCSLIIDRVNQRMLFAIGVSMGVLAWLIIVTIGITSMTGLVVFTLLWAIQAGISVQTFYALWASELFPAKYRAAAQGIMFFIVRGVSAVWGLYFVHIYGKNGEGFTIAGYIMMAFFIISLIIGTVWAPKTQGKTLEQITKERYGDNI</sequence>
<keyword evidence="2 5" id="KW-0812">Transmembrane</keyword>
<feature type="transmembrane region" description="Helical" evidence="5">
    <location>
        <begin position="418"/>
        <end position="438"/>
    </location>
</feature>
<gene>
    <name evidence="7" type="ORF">ACU52_11400</name>
</gene>
<dbReference type="AlphaFoldDB" id="A0A8E1QW76"/>
<reference evidence="7 8" key="1">
    <citation type="submission" date="2015-06" db="EMBL/GenBank/DDBJ databases">
        <title>Prevotella sp. 109, sp. nov., a novel member of the family Prevotellaceae isolated from human faeces.</title>
        <authorList>
            <person name="Shkoporov A.N."/>
            <person name="Chaplin A.V."/>
            <person name="Kafarskaia L.I."/>
            <person name="Efimov B.A."/>
        </authorList>
    </citation>
    <scope>NUCLEOTIDE SEQUENCE [LARGE SCALE GENOMIC DNA]</scope>
    <source>
        <strain evidence="7 8">109</strain>
    </source>
</reference>
<dbReference type="InterPro" id="IPR020846">
    <property type="entry name" value="MFS_dom"/>
</dbReference>
<dbReference type="SUPFAM" id="SSF103473">
    <property type="entry name" value="MFS general substrate transporter"/>
    <property type="match status" value="1"/>
</dbReference>
<dbReference type="PANTHER" id="PTHR23508">
    <property type="entry name" value="CARBOXYLIC ACID TRANSPORTER PROTEIN HOMOLOG"/>
    <property type="match status" value="1"/>
</dbReference>
<dbReference type="InterPro" id="IPR005829">
    <property type="entry name" value="Sugar_transporter_CS"/>
</dbReference>
<organism evidence="7 8">
    <name type="scientific">Xylanibacter rarus</name>
    <dbReference type="NCBI Taxonomy" id="1676614"/>
    <lineage>
        <taxon>Bacteria</taxon>
        <taxon>Pseudomonadati</taxon>
        <taxon>Bacteroidota</taxon>
        <taxon>Bacteroidia</taxon>
        <taxon>Bacteroidales</taxon>
        <taxon>Prevotellaceae</taxon>
        <taxon>Xylanibacter</taxon>
    </lineage>
</organism>
<feature type="transmembrane region" description="Helical" evidence="5">
    <location>
        <begin position="77"/>
        <end position="97"/>
    </location>
</feature>
<feature type="transmembrane region" description="Helical" evidence="5">
    <location>
        <begin position="385"/>
        <end position="406"/>
    </location>
</feature>
<dbReference type="PROSITE" id="PS50850">
    <property type="entry name" value="MFS"/>
    <property type="match status" value="1"/>
</dbReference>
<dbReference type="PANTHER" id="PTHR23508:SF10">
    <property type="entry name" value="CARBOXYLIC ACID TRANSPORTER PROTEIN HOMOLOG"/>
    <property type="match status" value="1"/>
</dbReference>
<feature type="transmembrane region" description="Helical" evidence="5">
    <location>
        <begin position="299"/>
        <end position="317"/>
    </location>
</feature>
<dbReference type="EMBL" id="LFQU01000024">
    <property type="protein sequence ID" value="KOO67815.1"/>
    <property type="molecule type" value="Genomic_DNA"/>
</dbReference>
<feature type="domain" description="Major facilitator superfamily (MFS) profile" evidence="6">
    <location>
        <begin position="7"/>
        <end position="442"/>
    </location>
</feature>